<evidence type="ECO:0000313" key="2">
    <source>
        <dbReference type="Proteomes" id="UP000438167"/>
    </source>
</evidence>
<dbReference type="EMBL" id="MN703411">
    <property type="protein sequence ID" value="QGZ17105.1"/>
    <property type="molecule type" value="Genomic_DNA"/>
</dbReference>
<keyword evidence="2" id="KW-1185">Reference proteome</keyword>
<dbReference type="KEGG" id="vg:55815334"/>
<dbReference type="RefSeq" id="YP_009885928.1">
    <property type="nucleotide sequence ID" value="NC_049489.1"/>
</dbReference>
<name>A0A6B9J7J0_9CAUD</name>
<dbReference type="Proteomes" id="UP000438167">
    <property type="component" value="Segment"/>
</dbReference>
<dbReference type="GeneID" id="55815334"/>
<sequence length="101" mass="11231">MTTTFEEARAIVLEQNREGWEEDHEGTFTVAAYGWEDDAGFLVVQGAHEWLVDGDETYSVMDAPAVFVSKDDGTILEADYLDVADRIAAMTPVPGHEYTED</sequence>
<accession>A0A6B9J7J0</accession>
<reference evidence="1 2" key="1">
    <citation type="submission" date="2019-11" db="EMBL/GenBank/DDBJ databases">
        <authorList>
            <person name="Donovan J."/>
            <person name="Schaffer R."/>
            <person name="Bae M.S."/>
            <person name="Gitobu P.N."/>
            <person name="Guan P."/>
            <person name="Olavarrieta M.P."/>
            <person name="Perez Cortez K."/>
            <person name="Tozier F.G."/>
            <person name="Vasilopoulos H."/>
            <person name="Zhang S."/>
            <person name="Kapinos A."/>
            <person name="Freise A.C."/>
            <person name="Moberg-Parker J."/>
            <person name="Garlena R.A."/>
            <person name="Russell D.A."/>
            <person name="Pope W.H."/>
            <person name="Jacobs-Sera D."/>
            <person name="Hatfull G.F."/>
        </authorList>
    </citation>
    <scope>NUCLEOTIDE SEQUENCE [LARGE SCALE GENOMIC DNA]</scope>
</reference>
<gene>
    <name evidence="1" type="primary">6</name>
    <name evidence="1" type="ORF">SEA_DRYANG_6</name>
</gene>
<organism evidence="1 2">
    <name type="scientific">Arthrobacter phage DrYang</name>
    <dbReference type="NCBI Taxonomy" id="2686080"/>
    <lineage>
        <taxon>Viruses</taxon>
        <taxon>Duplodnaviria</taxon>
        <taxon>Heunggongvirae</taxon>
        <taxon>Uroviricota</taxon>
        <taxon>Caudoviricetes</taxon>
        <taxon>Klausavirus</taxon>
        <taxon>Klausavirus dryang</taxon>
    </lineage>
</organism>
<protein>
    <submittedName>
        <fullName evidence="1">Uncharacterized protein</fullName>
    </submittedName>
</protein>
<evidence type="ECO:0000313" key="1">
    <source>
        <dbReference type="EMBL" id="QGZ17105.1"/>
    </source>
</evidence>
<proteinExistence type="predicted"/>